<feature type="chain" id="PRO_5041480658" description="Carboxypeptidase" evidence="6">
    <location>
        <begin position="17"/>
        <end position="566"/>
    </location>
</feature>
<evidence type="ECO:0000313" key="7">
    <source>
        <dbReference type="EMBL" id="KAK0674151.1"/>
    </source>
</evidence>
<comment type="similarity">
    <text evidence="1 6">Belongs to the peptidase S10 family.</text>
</comment>
<dbReference type="Proteomes" id="UP001174997">
    <property type="component" value="Unassembled WGS sequence"/>
</dbReference>
<dbReference type="PROSITE" id="PS00131">
    <property type="entry name" value="CARBOXYPEPT_SER_SER"/>
    <property type="match status" value="1"/>
</dbReference>
<protein>
    <recommendedName>
        <fullName evidence="6">Carboxypeptidase</fullName>
        <ecNumber evidence="6">3.4.16.-</ecNumber>
    </recommendedName>
</protein>
<dbReference type="GO" id="GO:0006508">
    <property type="term" value="P:proteolysis"/>
    <property type="evidence" value="ECO:0007669"/>
    <property type="project" value="UniProtKB-KW"/>
</dbReference>
<evidence type="ECO:0000256" key="6">
    <source>
        <dbReference type="RuleBase" id="RU361156"/>
    </source>
</evidence>
<gene>
    <name evidence="7" type="ORF">QBC41DRAFT_361431</name>
</gene>
<evidence type="ECO:0000256" key="5">
    <source>
        <dbReference type="ARBA" id="ARBA00023180"/>
    </source>
</evidence>
<evidence type="ECO:0000256" key="4">
    <source>
        <dbReference type="ARBA" id="ARBA00022801"/>
    </source>
</evidence>
<dbReference type="PANTHER" id="PTHR11802:SF479">
    <property type="entry name" value="CARBOXYPEPTIDASE"/>
    <property type="match status" value="1"/>
</dbReference>
<dbReference type="InterPro" id="IPR018202">
    <property type="entry name" value="Ser_caboxypep_ser_AS"/>
</dbReference>
<dbReference type="Pfam" id="PF00450">
    <property type="entry name" value="Peptidase_S10"/>
    <property type="match status" value="1"/>
</dbReference>
<dbReference type="AlphaFoldDB" id="A0AA40DHV2"/>
<evidence type="ECO:0000313" key="8">
    <source>
        <dbReference type="Proteomes" id="UP001174997"/>
    </source>
</evidence>
<keyword evidence="4 6" id="KW-0378">Hydrolase</keyword>
<evidence type="ECO:0000256" key="2">
    <source>
        <dbReference type="ARBA" id="ARBA00022645"/>
    </source>
</evidence>
<keyword evidence="6" id="KW-0732">Signal</keyword>
<organism evidence="7 8">
    <name type="scientific">Cercophora samala</name>
    <dbReference type="NCBI Taxonomy" id="330535"/>
    <lineage>
        <taxon>Eukaryota</taxon>
        <taxon>Fungi</taxon>
        <taxon>Dikarya</taxon>
        <taxon>Ascomycota</taxon>
        <taxon>Pezizomycotina</taxon>
        <taxon>Sordariomycetes</taxon>
        <taxon>Sordariomycetidae</taxon>
        <taxon>Sordariales</taxon>
        <taxon>Lasiosphaeriaceae</taxon>
        <taxon>Cercophora</taxon>
    </lineage>
</organism>
<keyword evidence="5" id="KW-0325">Glycoprotein</keyword>
<proteinExistence type="inferred from homology"/>
<dbReference type="PROSITE" id="PS00560">
    <property type="entry name" value="CARBOXYPEPT_SER_HIS"/>
    <property type="match status" value="1"/>
</dbReference>
<dbReference type="GO" id="GO:0004185">
    <property type="term" value="F:serine-type carboxypeptidase activity"/>
    <property type="evidence" value="ECO:0007669"/>
    <property type="project" value="UniProtKB-UniRule"/>
</dbReference>
<dbReference type="PANTHER" id="PTHR11802">
    <property type="entry name" value="SERINE PROTEASE FAMILY S10 SERINE CARBOXYPEPTIDASE"/>
    <property type="match status" value="1"/>
</dbReference>
<feature type="signal peptide" evidence="6">
    <location>
        <begin position="1"/>
        <end position="16"/>
    </location>
</feature>
<dbReference type="PRINTS" id="PR00724">
    <property type="entry name" value="CRBOXYPTASEC"/>
</dbReference>
<sequence length="566" mass="62434">MRLISVLTFLLAAVEGLRTGRRNPLVRKGLSRNIKKVEKSTAAVFPGPQDKPFPRHRFLNVNSTRFAVNGTGIPEVDFDVGESYAGSLPVSQDPNEKSNLFFWFFPSSNKAAKKEIVIWFNGGPGCSSFEGLLQEHGPFLWAPGTEKPTRNPWSWHTLTNIVYVEQPVGTGFSTGVPSITNEEDLAAQFLGWWKNFVDTFGMQGYKVYIAGESYAGYFCPYIGNAMLNANDTTYYKLSGMLMNDVLLDNFIVNQYIPTFRFMEFYSALFRFADPFLADLKAADDRCGYSSYLDNNLIFPPVSHLPSPLPGVGENGTVMEDCATLWWLIAAEATSLNPCFDIYHVTSFCPRMYDPLGFLAGIPYMPPGEKTYFDRDDVKAAIHAPMNVTWNECSSDYVFASHEDGSGPSTVYALPNVIDKTQNVIIGHGQLDMLLPSNGTLLAIQNMTWGGKLGFQNRPLEPFYVPDTNVFGETNVPLGGAGVMGSMVSERGLTWVGVTGAGHMVPGDAPSAAYRQLEYLLGRVDCMNCTTPFTVEGLYFSHQIKGDLGPGTAPQSWSDKKPDDSGR</sequence>
<dbReference type="EMBL" id="JAULSY010000003">
    <property type="protein sequence ID" value="KAK0674151.1"/>
    <property type="molecule type" value="Genomic_DNA"/>
</dbReference>
<dbReference type="EC" id="3.4.16.-" evidence="6"/>
<name>A0AA40DHV2_9PEZI</name>
<keyword evidence="8" id="KW-1185">Reference proteome</keyword>
<evidence type="ECO:0000256" key="3">
    <source>
        <dbReference type="ARBA" id="ARBA00022670"/>
    </source>
</evidence>
<dbReference type="SUPFAM" id="SSF53474">
    <property type="entry name" value="alpha/beta-Hydrolases"/>
    <property type="match status" value="1"/>
</dbReference>
<dbReference type="InterPro" id="IPR029058">
    <property type="entry name" value="AB_hydrolase_fold"/>
</dbReference>
<dbReference type="InterPro" id="IPR033124">
    <property type="entry name" value="Ser_caboxypep_his_AS"/>
</dbReference>
<keyword evidence="2 6" id="KW-0121">Carboxypeptidase</keyword>
<dbReference type="InterPro" id="IPR001563">
    <property type="entry name" value="Peptidase_S10"/>
</dbReference>
<keyword evidence="3 6" id="KW-0645">Protease</keyword>
<comment type="caution">
    <text evidence="7">The sequence shown here is derived from an EMBL/GenBank/DDBJ whole genome shotgun (WGS) entry which is preliminary data.</text>
</comment>
<accession>A0AA40DHV2</accession>
<reference evidence="7" key="1">
    <citation type="submission" date="2023-06" db="EMBL/GenBank/DDBJ databases">
        <title>Genome-scale phylogeny and comparative genomics of the fungal order Sordariales.</title>
        <authorList>
            <consortium name="Lawrence Berkeley National Laboratory"/>
            <person name="Hensen N."/>
            <person name="Bonometti L."/>
            <person name="Westerberg I."/>
            <person name="Brannstrom I.O."/>
            <person name="Guillou S."/>
            <person name="Cros-Aarteil S."/>
            <person name="Calhoun S."/>
            <person name="Haridas S."/>
            <person name="Kuo A."/>
            <person name="Mondo S."/>
            <person name="Pangilinan J."/>
            <person name="Riley R."/>
            <person name="Labutti K."/>
            <person name="Andreopoulos B."/>
            <person name="Lipzen A."/>
            <person name="Chen C."/>
            <person name="Yanf M."/>
            <person name="Daum C."/>
            <person name="Ng V."/>
            <person name="Clum A."/>
            <person name="Steindorff A."/>
            <person name="Ohm R."/>
            <person name="Martin F."/>
            <person name="Silar P."/>
            <person name="Natvig D."/>
            <person name="Lalanne C."/>
            <person name="Gautier V."/>
            <person name="Ament-Velasquez S.L."/>
            <person name="Kruys A."/>
            <person name="Hutchinson M.I."/>
            <person name="Powell A.J."/>
            <person name="Barry K."/>
            <person name="Miller A.N."/>
            <person name="Grigoriev I.V."/>
            <person name="Debuchy R."/>
            <person name="Gladieux P."/>
            <person name="Thoren M.H."/>
            <person name="Johannesson H."/>
        </authorList>
    </citation>
    <scope>NUCLEOTIDE SEQUENCE</scope>
    <source>
        <strain evidence="7">CBS 307.81</strain>
    </source>
</reference>
<dbReference type="Gene3D" id="3.40.50.1820">
    <property type="entry name" value="alpha/beta hydrolase"/>
    <property type="match status" value="1"/>
</dbReference>
<evidence type="ECO:0000256" key="1">
    <source>
        <dbReference type="ARBA" id="ARBA00009431"/>
    </source>
</evidence>